<dbReference type="AlphaFoldDB" id="A0A430AJD9"/>
<organism evidence="2 3">
    <name type="scientific">Vagococcus entomophilus</name>
    <dbReference type="NCBI Taxonomy" id="1160095"/>
    <lineage>
        <taxon>Bacteria</taxon>
        <taxon>Bacillati</taxon>
        <taxon>Bacillota</taxon>
        <taxon>Bacilli</taxon>
        <taxon>Lactobacillales</taxon>
        <taxon>Enterococcaceae</taxon>
        <taxon>Vagococcus</taxon>
    </lineage>
</organism>
<sequence>MKNRWKIILIILLSALILFSIIFYVRASRPANTAKREAVALAKKYADMEEVDRFYWFSRKKTYFSLVGKDNKKNNIVVIIPKSGEKVTVYNQSEGLTETQALKKVIDSDHPKTIKKITLGMYNDEAAWEIMTANKNGELSYYLISFKTGKTINIIKNI</sequence>
<dbReference type="EMBL" id="NGJZ01000001">
    <property type="protein sequence ID" value="RSU08215.1"/>
    <property type="molecule type" value="Genomic_DNA"/>
</dbReference>
<accession>A0A430AJD9</accession>
<comment type="caution">
    <text evidence="2">The sequence shown here is derived from an EMBL/GenBank/DDBJ whole genome shotgun (WGS) entry which is preliminary data.</text>
</comment>
<dbReference type="RefSeq" id="WP_126822603.1">
    <property type="nucleotide sequence ID" value="NZ_JBHLWU010000001.1"/>
</dbReference>
<dbReference type="OrthoDB" id="2242521at2"/>
<dbReference type="InterPro" id="IPR041401">
    <property type="entry name" value="TseB-like_dom"/>
</dbReference>
<feature type="domain" description="Cell wall elongation regulator TseB-like" evidence="1">
    <location>
        <begin position="37"/>
        <end position="81"/>
    </location>
</feature>
<keyword evidence="3" id="KW-1185">Reference proteome</keyword>
<protein>
    <submittedName>
        <fullName evidence="2">Peptidase</fullName>
    </submittedName>
</protein>
<evidence type="ECO:0000313" key="3">
    <source>
        <dbReference type="Proteomes" id="UP000288669"/>
    </source>
</evidence>
<gene>
    <name evidence="2" type="ORF">CBF30_02940</name>
</gene>
<dbReference type="Proteomes" id="UP000288669">
    <property type="component" value="Unassembled WGS sequence"/>
</dbReference>
<evidence type="ECO:0000313" key="2">
    <source>
        <dbReference type="EMBL" id="RSU08215.1"/>
    </source>
</evidence>
<name>A0A430AJD9_9ENTE</name>
<evidence type="ECO:0000259" key="1">
    <source>
        <dbReference type="Pfam" id="PF17881"/>
    </source>
</evidence>
<dbReference type="SUPFAM" id="SSF54403">
    <property type="entry name" value="Cystatin/monellin"/>
    <property type="match status" value="2"/>
</dbReference>
<dbReference type="Pfam" id="PF17881">
    <property type="entry name" value="TseB"/>
    <property type="match status" value="1"/>
</dbReference>
<proteinExistence type="predicted"/>
<dbReference type="InterPro" id="IPR046350">
    <property type="entry name" value="Cystatin_sf"/>
</dbReference>
<reference evidence="2 3" key="1">
    <citation type="submission" date="2017-05" db="EMBL/GenBank/DDBJ databases">
        <title>Vagococcus spp. assemblies.</title>
        <authorList>
            <person name="Gulvik C.A."/>
        </authorList>
    </citation>
    <scope>NUCLEOTIDE SEQUENCE [LARGE SCALE GENOMIC DNA]</scope>
    <source>
        <strain evidence="2 3">DSM 24756</strain>
    </source>
</reference>
<dbReference type="Gene3D" id="3.10.450.40">
    <property type="match status" value="2"/>
</dbReference>